<proteinExistence type="predicted"/>
<gene>
    <name evidence="2" type="ORF">PPL_07692</name>
</gene>
<name>D3BGP0_HETP5</name>
<comment type="caution">
    <text evidence="2">The sequence shown here is derived from an EMBL/GenBank/DDBJ whole genome shotgun (WGS) entry which is preliminary data.</text>
</comment>
<sequence>MNNPQNSGEEGFMHNAINKSKEAIHTGWEKTKEVSNKAGEKIKEGYNVTKEKASEMMHKNKTPEKSEFDHLQEQPNLSNQPRADELKP</sequence>
<dbReference type="InParanoid" id="D3BGP0"/>
<dbReference type="GeneID" id="31363173"/>
<reference evidence="2 3" key="1">
    <citation type="journal article" date="2011" name="Genome Res.">
        <title>Phylogeny-wide analysis of social amoeba genomes highlights ancient origins for complex intercellular communication.</title>
        <authorList>
            <person name="Heidel A.J."/>
            <person name="Lawal H.M."/>
            <person name="Felder M."/>
            <person name="Schilde C."/>
            <person name="Helps N.R."/>
            <person name="Tunggal B."/>
            <person name="Rivero F."/>
            <person name="John U."/>
            <person name="Schleicher M."/>
            <person name="Eichinger L."/>
            <person name="Platzer M."/>
            <person name="Noegel A.A."/>
            <person name="Schaap P."/>
            <person name="Gloeckner G."/>
        </authorList>
    </citation>
    <scope>NUCLEOTIDE SEQUENCE [LARGE SCALE GENOMIC DNA]</scope>
    <source>
        <strain evidence="3">ATCC 26659 / Pp 5 / PN500</strain>
    </source>
</reference>
<dbReference type="EMBL" id="ADBJ01000035">
    <property type="protein sequence ID" value="EFA79274.1"/>
    <property type="molecule type" value="Genomic_DNA"/>
</dbReference>
<dbReference type="RefSeq" id="XP_020431395.1">
    <property type="nucleotide sequence ID" value="XM_020578526.1"/>
</dbReference>
<organism evidence="2 3">
    <name type="scientific">Heterostelium pallidum (strain ATCC 26659 / Pp 5 / PN500)</name>
    <name type="common">Cellular slime mold</name>
    <name type="synonym">Polysphondylium pallidum</name>
    <dbReference type="NCBI Taxonomy" id="670386"/>
    <lineage>
        <taxon>Eukaryota</taxon>
        <taxon>Amoebozoa</taxon>
        <taxon>Evosea</taxon>
        <taxon>Eumycetozoa</taxon>
        <taxon>Dictyostelia</taxon>
        <taxon>Acytosteliales</taxon>
        <taxon>Acytosteliaceae</taxon>
        <taxon>Heterostelium</taxon>
    </lineage>
</organism>
<feature type="compositionally biased region" description="Basic and acidic residues" evidence="1">
    <location>
        <begin position="19"/>
        <end position="72"/>
    </location>
</feature>
<evidence type="ECO:0000313" key="2">
    <source>
        <dbReference type="EMBL" id="EFA79274.1"/>
    </source>
</evidence>
<evidence type="ECO:0000313" key="3">
    <source>
        <dbReference type="Proteomes" id="UP000001396"/>
    </source>
</evidence>
<feature type="region of interest" description="Disordered" evidence="1">
    <location>
        <begin position="1"/>
        <end position="88"/>
    </location>
</feature>
<accession>D3BGP0</accession>
<keyword evidence="3" id="KW-1185">Reference proteome</keyword>
<dbReference type="Proteomes" id="UP000001396">
    <property type="component" value="Unassembled WGS sequence"/>
</dbReference>
<dbReference type="AlphaFoldDB" id="D3BGP0"/>
<evidence type="ECO:0000256" key="1">
    <source>
        <dbReference type="SAM" id="MobiDB-lite"/>
    </source>
</evidence>
<dbReference type="Gene3D" id="1.10.287.700">
    <property type="entry name" value="Helix hairpin bin"/>
    <property type="match status" value="1"/>
</dbReference>
<protein>
    <submittedName>
        <fullName evidence="2">Uncharacterized protein</fullName>
    </submittedName>
</protein>